<organism evidence="2 3">
    <name type="scientific">Streptomyces hundungensis</name>
    <dbReference type="NCBI Taxonomy" id="1077946"/>
    <lineage>
        <taxon>Bacteria</taxon>
        <taxon>Bacillati</taxon>
        <taxon>Actinomycetota</taxon>
        <taxon>Actinomycetes</taxon>
        <taxon>Kitasatosporales</taxon>
        <taxon>Streptomycetaceae</taxon>
        <taxon>Streptomyces</taxon>
    </lineage>
</organism>
<dbReference type="RefSeq" id="WP_120721208.1">
    <property type="nucleotide sequence ID" value="NZ_CP032698.1"/>
</dbReference>
<feature type="transmembrane region" description="Helical" evidence="1">
    <location>
        <begin position="172"/>
        <end position="196"/>
    </location>
</feature>
<evidence type="ECO:0000256" key="1">
    <source>
        <dbReference type="SAM" id="Phobius"/>
    </source>
</evidence>
<dbReference type="SUPFAM" id="SSF48452">
    <property type="entry name" value="TPR-like"/>
    <property type="match status" value="1"/>
</dbReference>
<dbReference type="AlphaFoldDB" id="A0A387HHM5"/>
<feature type="transmembrane region" description="Helical" evidence="1">
    <location>
        <begin position="202"/>
        <end position="222"/>
    </location>
</feature>
<dbReference type="EMBL" id="CP032698">
    <property type="protein sequence ID" value="AYG80228.1"/>
    <property type="molecule type" value="Genomic_DNA"/>
</dbReference>
<name>A0A387HHM5_9ACTN</name>
<accession>A0A387HHM5</accession>
<reference evidence="2 3" key="1">
    <citation type="submission" date="2018-10" db="EMBL/GenBank/DDBJ databases">
        <title>Relationship between Morphology and Antimicrobial Activity in Streptomyces.</title>
        <authorList>
            <person name="Kang H.J."/>
            <person name="Kim S.B."/>
        </authorList>
    </citation>
    <scope>NUCLEOTIDE SEQUENCE [LARGE SCALE GENOMIC DNA]</scope>
    <source>
        <strain evidence="2 3">BH38</strain>
    </source>
</reference>
<sequence>MAACADAEALLRAGRTSAARKAARAALYTDGPDPCLYALLGRAHAAEGDADHADRAETVFREGLAAFPDDLGLLTAYTALCRSAPDPARTDRAAELAARLGELGANGAQGRPSASRVQRHDARLVLTVIGHPAGAAHRAWDRARTTPDDDRTAILAETLTALARPGRAPLRLLVRAPLTGVVVCWSWFVTTLLAVTALHLPAWTSLTALLGPALFPLLYGVLRGARGRAARRAPATPAVATGDAAFPALPEVPPYTAREKVTVGVVLVAVAVTLGVLVVRLPGG</sequence>
<proteinExistence type="predicted"/>
<keyword evidence="1" id="KW-0812">Transmembrane</keyword>
<evidence type="ECO:0000313" key="3">
    <source>
        <dbReference type="Proteomes" id="UP000271554"/>
    </source>
</evidence>
<dbReference type="OrthoDB" id="4135194at2"/>
<dbReference type="KEGG" id="shun:DWB77_02359"/>
<dbReference type="InterPro" id="IPR011990">
    <property type="entry name" value="TPR-like_helical_dom_sf"/>
</dbReference>
<keyword evidence="1" id="KW-1133">Transmembrane helix</keyword>
<gene>
    <name evidence="2" type="ORF">DWB77_02359</name>
</gene>
<keyword evidence="1" id="KW-0472">Membrane</keyword>
<evidence type="ECO:0000313" key="2">
    <source>
        <dbReference type="EMBL" id="AYG80228.1"/>
    </source>
</evidence>
<keyword evidence="3" id="KW-1185">Reference proteome</keyword>
<feature type="transmembrane region" description="Helical" evidence="1">
    <location>
        <begin position="261"/>
        <end position="281"/>
    </location>
</feature>
<dbReference type="Proteomes" id="UP000271554">
    <property type="component" value="Chromosome"/>
</dbReference>
<protein>
    <submittedName>
        <fullName evidence="2">Uncharacterized protein</fullName>
    </submittedName>
</protein>